<sequence>MASGLKVPTGVRKKIVLDPYSVVPLISLTLFTYGRSIPSLNSESIAVKYGKPASLSRMDPSTAGTNACNTECLMVVTRTRIVRINDTFHTFLGPWAACSTTPWVWMIFASEDWSRRLTAAVRVPKPRHLNNLSLPLSWSHHRNHKCNGFQPWHDCAGEGKSGHPATTVPSSTLADLITQSASLLLIQPYEPQPMVVSGCDTVMAGSSSAATSSNRIDLPSTSDMSSKPRVNPRFERNPPTVTCTVATAFTLVFSEAGDFAIALTLLGLQQTRKALDGSSSLLKKSLPWILNLLKKSLPQTVTPKLLSYLFKLPFASAMAREHDDQVGMGNVVAGFGKAIEVDSPYYLHPFDHPGLVFVTHPLTENGENYFTWRRNMMTALESKNKVGFIDNSVTKPNVNSQDFQPWVKCNAIVLSWLTNSLAKEIQSSAAHTETASELWADLHERFTQGIAPRIYELKRNIALLQQEKAPISTYYGKLKGVWGELQALNPIPICSCGCTCGAARKMQSMREADKDLPSMRPIGTGRERNGLYYLERMGAGKALMANAEGDAALWHRRLGHIPMNRLTLIPRYPNGKKGYRIFYLEDKHIYTSLDVQFFEENYPFARHNPFVVPHESQQPDYSVFGPHATMDSPLDVVQNKPDDIIQTVVPSSESNCAIPELHSNEQQAEPNEVIEGSDPNKIISGASDGNNSTPESNSSLSEISIPAKRVRKVSSKLSDFDYVLPPSIAPPRSPNPSANSTRKYVLDILSESGLLGSKPSSTSMDQQHKLTPDAGSMCSDPDQYRRLVGRLLYLTITRPDISYAVHVLSQFMHVPRQPHLDAVLQVLRYLKGAPGQGILLPANSSLTLRAYCDADWAGYPSTRRSTTSYIIFLGSSPISWTSKKQSVVSRSSAEAEYRAMATTSSEII</sequence>
<dbReference type="AlphaFoldDB" id="A0AA88RHG9"/>
<dbReference type="CDD" id="cd09272">
    <property type="entry name" value="RNase_HI_RT_Ty1"/>
    <property type="match status" value="1"/>
</dbReference>
<evidence type="ECO:0000313" key="4">
    <source>
        <dbReference type="Proteomes" id="UP001187471"/>
    </source>
</evidence>
<proteinExistence type="predicted"/>
<feature type="region of interest" description="Disordered" evidence="1">
    <location>
        <begin position="663"/>
        <end position="701"/>
    </location>
</feature>
<protein>
    <recommendedName>
        <fullName evidence="2">Retrotransposon Copia-like N-terminal domain-containing protein</fullName>
    </recommendedName>
</protein>
<dbReference type="EMBL" id="JAVXUO010001117">
    <property type="protein sequence ID" value="KAK2985868.1"/>
    <property type="molecule type" value="Genomic_DNA"/>
</dbReference>
<dbReference type="Proteomes" id="UP001187471">
    <property type="component" value="Unassembled WGS sequence"/>
</dbReference>
<feature type="domain" description="Retrotransposon Copia-like N-terminal" evidence="2">
    <location>
        <begin position="348"/>
        <end position="397"/>
    </location>
</feature>
<dbReference type="SUPFAM" id="SSF56672">
    <property type="entry name" value="DNA/RNA polymerases"/>
    <property type="match status" value="1"/>
</dbReference>
<evidence type="ECO:0000313" key="3">
    <source>
        <dbReference type="EMBL" id="KAK2985868.1"/>
    </source>
</evidence>
<dbReference type="PANTHER" id="PTHR11439">
    <property type="entry name" value="GAG-POL-RELATED RETROTRANSPOSON"/>
    <property type="match status" value="1"/>
</dbReference>
<accession>A0AA88RHG9</accession>
<name>A0AA88RHG9_9ASTE</name>
<feature type="compositionally biased region" description="Polar residues" evidence="1">
    <location>
        <begin position="210"/>
        <end position="225"/>
    </location>
</feature>
<dbReference type="PANTHER" id="PTHR11439:SF520">
    <property type="entry name" value="CYSTEINE-RICH RLK (RECEPTOR-LIKE PROTEIN KINASE) 8"/>
    <property type="match status" value="1"/>
</dbReference>
<comment type="caution">
    <text evidence="3">The sequence shown here is derived from an EMBL/GenBank/DDBJ whole genome shotgun (WGS) entry which is preliminary data.</text>
</comment>
<dbReference type="InterPro" id="IPR043502">
    <property type="entry name" value="DNA/RNA_pol_sf"/>
</dbReference>
<reference evidence="3" key="1">
    <citation type="submission" date="2022-12" db="EMBL/GenBank/DDBJ databases">
        <title>Draft genome assemblies for two species of Escallonia (Escalloniales).</title>
        <authorList>
            <person name="Chanderbali A."/>
            <person name="Dervinis C."/>
            <person name="Anghel I."/>
            <person name="Soltis D."/>
            <person name="Soltis P."/>
            <person name="Zapata F."/>
        </authorList>
    </citation>
    <scope>NUCLEOTIDE SEQUENCE</scope>
    <source>
        <strain evidence="3">UCBG92.1500</strain>
        <tissue evidence="3">Leaf</tissue>
    </source>
</reference>
<keyword evidence="4" id="KW-1185">Reference proteome</keyword>
<dbReference type="Pfam" id="PF14244">
    <property type="entry name" value="Retrotran_gag_3"/>
    <property type="match status" value="1"/>
</dbReference>
<feature type="compositionally biased region" description="Polar residues" evidence="1">
    <location>
        <begin position="687"/>
        <end position="701"/>
    </location>
</feature>
<feature type="region of interest" description="Disordered" evidence="1">
    <location>
        <begin position="755"/>
        <end position="779"/>
    </location>
</feature>
<evidence type="ECO:0000256" key="1">
    <source>
        <dbReference type="SAM" id="MobiDB-lite"/>
    </source>
</evidence>
<evidence type="ECO:0000259" key="2">
    <source>
        <dbReference type="Pfam" id="PF14244"/>
    </source>
</evidence>
<organism evidence="3 4">
    <name type="scientific">Escallonia rubra</name>
    <dbReference type="NCBI Taxonomy" id="112253"/>
    <lineage>
        <taxon>Eukaryota</taxon>
        <taxon>Viridiplantae</taxon>
        <taxon>Streptophyta</taxon>
        <taxon>Embryophyta</taxon>
        <taxon>Tracheophyta</taxon>
        <taxon>Spermatophyta</taxon>
        <taxon>Magnoliopsida</taxon>
        <taxon>eudicotyledons</taxon>
        <taxon>Gunneridae</taxon>
        <taxon>Pentapetalae</taxon>
        <taxon>asterids</taxon>
        <taxon>campanulids</taxon>
        <taxon>Escalloniales</taxon>
        <taxon>Escalloniaceae</taxon>
        <taxon>Escallonia</taxon>
    </lineage>
</organism>
<gene>
    <name evidence="3" type="ORF">RJ640_009938</name>
</gene>
<dbReference type="InterPro" id="IPR029472">
    <property type="entry name" value="Copia-like_N"/>
</dbReference>
<feature type="region of interest" description="Disordered" evidence="1">
    <location>
        <begin position="210"/>
        <end position="236"/>
    </location>
</feature>